<name>A0ABY3X081_9GAMM</name>
<dbReference type="InterPro" id="IPR046462">
    <property type="entry name" value="TerL_nuclease"/>
</dbReference>
<sequence>MTIKNQDSLNKDFYFDNETAENAVAFFEECLTHTTGEWAGKPFILEEWQADIVSNIFGWKRVKDDTRKYRTVFIALPRKNGKTTFAAGLALYASFCDDELGGQAINAASDREQARLCFDVAKGMISNEPELESRCKVYKNSIVIPNTGSSYKVVSSEAFSKHGLNLSYFGADELHAWPDPELWDVMTTSMGARRQPLTVVTTTAGYNRQSICYEQWDYARKVRDGVIKDDTYLPVLFEAEDGDDWEDPAVWARVNPNYGKSIKEEFLQGEYKKAKEMPRLENTFKNLYLNIWTEQETRWLSLDVWNDNGGDLPDLTEMACYGALDLSTTTDISAFVMVFRQGQKVYVKPMFFVPADNVDKRSKRDRVPYDLWIKQGYITATPGNVIDYEIIRRYINDMGEQHEIRDIAVDRWNATQIATQLQGDGFDTFAFGQGFASMSGPSKELEKLLLGREICHGDNPVLRWMASNVAIEMDAAGNIKPSKKKSTERIDGIVALIMAIGRLISNDDEAGRMRGSGEILFI</sequence>
<dbReference type="Pfam" id="PF20441">
    <property type="entry name" value="TerL_nuclease"/>
    <property type="match status" value="1"/>
</dbReference>
<dbReference type="InterPro" id="IPR005021">
    <property type="entry name" value="Terminase_largesu-like"/>
</dbReference>
<accession>A0ABY3X081</accession>
<feature type="domain" description="Terminase large subunit-like endonuclease" evidence="2">
    <location>
        <begin position="227"/>
        <end position="503"/>
    </location>
</feature>
<organism evidence="3 4">
    <name type="scientific">Ignatzschineria rhizosphaerae</name>
    <dbReference type="NCBI Taxonomy" id="2923279"/>
    <lineage>
        <taxon>Bacteria</taxon>
        <taxon>Pseudomonadati</taxon>
        <taxon>Pseudomonadota</taxon>
        <taxon>Gammaproteobacteria</taxon>
        <taxon>Cardiobacteriales</taxon>
        <taxon>Ignatzschineriaceae</taxon>
        <taxon>Ignatzschineria</taxon>
    </lineage>
</organism>
<keyword evidence="4" id="KW-1185">Reference proteome</keyword>
<proteinExistence type="predicted"/>
<evidence type="ECO:0000313" key="4">
    <source>
        <dbReference type="Proteomes" id="UP000829542"/>
    </source>
</evidence>
<dbReference type="RefSeq" id="WP_242149573.1">
    <property type="nucleotide sequence ID" value="NZ_CP093379.1"/>
</dbReference>
<dbReference type="PANTHER" id="PTHR41287:SF1">
    <property type="entry name" value="PROTEIN YMFN"/>
    <property type="match status" value="1"/>
</dbReference>
<dbReference type="Proteomes" id="UP000829542">
    <property type="component" value="Chromosome"/>
</dbReference>
<protein>
    <submittedName>
        <fullName evidence="3">Terminase large subunit</fullName>
    </submittedName>
</protein>
<feature type="domain" description="Terminase large subunit-like ATPase" evidence="1">
    <location>
        <begin position="47"/>
        <end position="220"/>
    </location>
</feature>
<reference evidence="3 4" key="1">
    <citation type="submission" date="2022-03" db="EMBL/GenBank/DDBJ databases">
        <title>Ignatzschineria rhizosphaerae HR5S32.</title>
        <authorList>
            <person name="Sun J.Q."/>
            <person name="Feng J.Y."/>
        </authorList>
    </citation>
    <scope>NUCLEOTIDE SEQUENCE [LARGE SCALE GENOMIC DNA]</scope>
    <source>
        <strain evidence="3 4">HR5S32</strain>
    </source>
</reference>
<dbReference type="Pfam" id="PF03354">
    <property type="entry name" value="TerL_ATPase"/>
    <property type="match status" value="1"/>
</dbReference>
<dbReference type="InterPro" id="IPR027417">
    <property type="entry name" value="P-loop_NTPase"/>
</dbReference>
<evidence type="ECO:0000259" key="2">
    <source>
        <dbReference type="Pfam" id="PF20441"/>
    </source>
</evidence>
<dbReference type="Gene3D" id="3.40.50.300">
    <property type="entry name" value="P-loop containing nucleotide triphosphate hydrolases"/>
    <property type="match status" value="1"/>
</dbReference>
<evidence type="ECO:0000313" key="3">
    <source>
        <dbReference type="EMBL" id="UNM96293.1"/>
    </source>
</evidence>
<dbReference type="InterPro" id="IPR046461">
    <property type="entry name" value="TerL_ATPase"/>
</dbReference>
<evidence type="ECO:0000259" key="1">
    <source>
        <dbReference type="Pfam" id="PF03354"/>
    </source>
</evidence>
<dbReference type="EMBL" id="CP093379">
    <property type="protein sequence ID" value="UNM96293.1"/>
    <property type="molecule type" value="Genomic_DNA"/>
</dbReference>
<gene>
    <name evidence="3" type="ORF">MMG00_14045</name>
</gene>
<dbReference type="PANTHER" id="PTHR41287">
    <property type="match status" value="1"/>
</dbReference>